<dbReference type="Pfam" id="PF01872">
    <property type="entry name" value="RibD_C"/>
    <property type="match status" value="1"/>
</dbReference>
<dbReference type="InterPro" id="IPR024072">
    <property type="entry name" value="DHFR-like_dom_sf"/>
</dbReference>
<dbReference type="PANTHER" id="PTHR38011">
    <property type="entry name" value="DIHYDROFOLATE REDUCTASE FAMILY PROTEIN (AFU_ORTHOLOGUE AFUA_8G06820)"/>
    <property type="match status" value="1"/>
</dbReference>
<dbReference type="Proteomes" id="UP000264702">
    <property type="component" value="Unassembled WGS sequence"/>
</dbReference>
<comment type="caution">
    <text evidence="2">The sequence shown here is derived from an EMBL/GenBank/DDBJ whole genome shotgun (WGS) entry which is preliminary data.</text>
</comment>
<dbReference type="AlphaFoldDB" id="A0A372IPM5"/>
<dbReference type="OrthoDB" id="195113at2"/>
<dbReference type="SUPFAM" id="SSF53597">
    <property type="entry name" value="Dihydrofolate reductase-like"/>
    <property type="match status" value="1"/>
</dbReference>
<gene>
    <name evidence="2" type="ORF">D0Y96_09260</name>
</gene>
<accession>A0A372IPM5</accession>
<dbReference type="GO" id="GO:0008703">
    <property type="term" value="F:5-amino-6-(5-phosphoribosylamino)uracil reductase activity"/>
    <property type="evidence" value="ECO:0007669"/>
    <property type="project" value="InterPro"/>
</dbReference>
<evidence type="ECO:0000313" key="2">
    <source>
        <dbReference type="EMBL" id="RFU16912.1"/>
    </source>
</evidence>
<reference evidence="2 3" key="1">
    <citation type="submission" date="2018-08" db="EMBL/GenBank/DDBJ databases">
        <title>Acidipila sp. 4G-K13, an acidobacterium isolated from forest soil.</title>
        <authorList>
            <person name="Gao Z.-H."/>
            <person name="Qiu L.-H."/>
        </authorList>
    </citation>
    <scope>NUCLEOTIDE SEQUENCE [LARGE SCALE GENOMIC DNA]</scope>
    <source>
        <strain evidence="2 3">4G-K13</strain>
    </source>
</reference>
<evidence type="ECO:0000313" key="3">
    <source>
        <dbReference type="Proteomes" id="UP000264702"/>
    </source>
</evidence>
<dbReference type="EMBL" id="QVQT01000003">
    <property type="protein sequence ID" value="RFU16912.1"/>
    <property type="molecule type" value="Genomic_DNA"/>
</dbReference>
<dbReference type="PANTHER" id="PTHR38011:SF11">
    <property type="entry name" value="2,5-DIAMINO-6-RIBOSYLAMINO-4(3H)-PYRIMIDINONE 5'-PHOSPHATE REDUCTASE"/>
    <property type="match status" value="1"/>
</dbReference>
<dbReference type="InterPro" id="IPR002734">
    <property type="entry name" value="RibDG_C"/>
</dbReference>
<keyword evidence="3" id="KW-1185">Reference proteome</keyword>
<dbReference type="Gene3D" id="3.40.430.10">
    <property type="entry name" value="Dihydrofolate Reductase, subunit A"/>
    <property type="match status" value="1"/>
</dbReference>
<protein>
    <submittedName>
        <fullName evidence="2">Dihydrofolate reductase</fullName>
    </submittedName>
</protein>
<sequence length="188" mass="20533">MRKLIVFNHISLDGYFVDGSGAFGWARNGNDDPEYAAFVAENAGGDGQLLFGRVTYQLMAGYWPTPMAEQHDPAVAAGMNRMPKTVFSRTLDAASWSNTTLVKGDPVAAVRRMKEEPGPGMVLLGSGSIVAQLAPEHLIDEYQMMIDPVALGRGRSMFEGIPEMLSLRLAKSRTFRNGKIYLSYEPAA</sequence>
<dbReference type="GO" id="GO:0009231">
    <property type="term" value="P:riboflavin biosynthetic process"/>
    <property type="evidence" value="ECO:0007669"/>
    <property type="project" value="InterPro"/>
</dbReference>
<dbReference type="InterPro" id="IPR050765">
    <property type="entry name" value="Riboflavin_Biosynth_HTPR"/>
</dbReference>
<proteinExistence type="predicted"/>
<organism evidence="2 3">
    <name type="scientific">Paracidobacterium acidisoli</name>
    <dbReference type="NCBI Taxonomy" id="2303751"/>
    <lineage>
        <taxon>Bacteria</taxon>
        <taxon>Pseudomonadati</taxon>
        <taxon>Acidobacteriota</taxon>
        <taxon>Terriglobia</taxon>
        <taxon>Terriglobales</taxon>
        <taxon>Acidobacteriaceae</taxon>
        <taxon>Paracidobacterium</taxon>
    </lineage>
</organism>
<evidence type="ECO:0000259" key="1">
    <source>
        <dbReference type="Pfam" id="PF01872"/>
    </source>
</evidence>
<name>A0A372IPM5_9BACT</name>
<feature type="domain" description="Bacterial bifunctional deaminase-reductase C-terminal" evidence="1">
    <location>
        <begin position="2"/>
        <end position="178"/>
    </location>
</feature>
<dbReference type="RefSeq" id="WP_117299081.1">
    <property type="nucleotide sequence ID" value="NZ_QVQT02000003.1"/>
</dbReference>